<dbReference type="RefSeq" id="WP_062386443.1">
    <property type="nucleotide sequence ID" value="NZ_CP014750.1"/>
</dbReference>
<comment type="subunit">
    <text evidence="2">Homodimer.</text>
</comment>
<dbReference type="NCBIfam" id="TIGR00144">
    <property type="entry name" value="beta_RFAP_syn"/>
    <property type="match status" value="1"/>
</dbReference>
<comment type="pathway">
    <text evidence="2">Cofactor biosynthesis; 5,6,7,8-tetrahydromethanopterin biosynthesis.</text>
</comment>
<protein>
    <recommendedName>
        <fullName evidence="2">Beta-ribofuranosylaminobenzene 5'-phosphate synthase</fullName>
        <shortName evidence="2">Beta-RFA-P synthase</shortName>
        <ecNumber evidence="2">2.4.2.54</ecNumber>
    </recommendedName>
</protein>
<dbReference type="InterPro" id="IPR004422">
    <property type="entry name" value="RFAP_synthase"/>
</dbReference>
<dbReference type="PIRSF" id="PIRSF004884">
    <property type="entry name" value="Sugar_kin_arch"/>
    <property type="match status" value="1"/>
</dbReference>
<keyword evidence="1 2" id="KW-0808">Transferase</keyword>
<dbReference type="GeneID" id="27138971"/>
<keyword evidence="5" id="KW-0418">Kinase</keyword>
<keyword evidence="2" id="KW-0328">Glycosyltransferase</keyword>
<reference evidence="6" key="1">
    <citation type="submission" date="2016-03" db="EMBL/GenBank/DDBJ databases">
        <authorList>
            <person name="Oger P.M."/>
        </authorList>
    </citation>
    <scope>NUCLEOTIDE SEQUENCE [LARGE SCALE GENOMIC DNA]</scope>
    <source>
        <strain evidence="6">OG-1</strain>
    </source>
</reference>
<evidence type="ECO:0000313" key="5">
    <source>
        <dbReference type="EMBL" id="AMQ17747.1"/>
    </source>
</evidence>
<proteinExistence type="inferred from homology"/>
<dbReference type="OrthoDB" id="85156at2157"/>
<dbReference type="GO" id="GO:0016301">
    <property type="term" value="F:kinase activity"/>
    <property type="evidence" value="ECO:0007669"/>
    <property type="project" value="UniProtKB-KW"/>
</dbReference>
<dbReference type="PANTHER" id="PTHR20861">
    <property type="entry name" value="HOMOSERINE/4-DIPHOSPHOCYTIDYL-2-C-METHYL-D-ERYTHRITOL KINASE"/>
    <property type="match status" value="1"/>
</dbReference>
<dbReference type="InterPro" id="IPR014721">
    <property type="entry name" value="Ribsml_uS5_D2-typ_fold_subgr"/>
</dbReference>
<sequence>MIVRTPRRLHLGLIDPTGSLGRRFGSLGVALEGGYEVRVLSSEKLEIRAHGEDIKTIERTIEKMNAAFGTGVNYLVEVRRGIPRHVGLGSTTQLSLAVGTAVARLNGIQVSIGELARVLGRGKNSGAGIYTFAYGGFVLDGGVKNSIPPLVLREDFPEEWAFLLVIPKLKRGPDEEEEKPAMESSFGNVEAAREISHRVLLGLLPALKERNIKAFGEHLSIIQKLVGRHFAGFQGGEFREDISLIVEFLNEKTYGAGQSSWGPTVYGLILKSEFQRLSSGVFDYLKDHGIKARIELGVPRNSGAEVVEENAFLSRIIKSVAGGQ</sequence>
<evidence type="ECO:0000313" key="6">
    <source>
        <dbReference type="Proteomes" id="UP000073604"/>
    </source>
</evidence>
<dbReference type="EC" id="2.4.2.54" evidence="2"/>
<dbReference type="Pfam" id="PF00288">
    <property type="entry name" value="GHMP_kinases_N"/>
    <property type="match status" value="1"/>
</dbReference>
<gene>
    <name evidence="5" type="ORF">A0127_00455</name>
</gene>
<dbReference type="STRING" id="53952.A0127_00455"/>
<dbReference type="GO" id="GO:0043793">
    <property type="term" value="F:beta-ribofuranosylaminobenzene 5'-phosphate synthase activity"/>
    <property type="evidence" value="ECO:0007669"/>
    <property type="project" value="UniProtKB-EC"/>
</dbReference>
<dbReference type="EMBL" id="CP014750">
    <property type="protein sequence ID" value="AMQ17747.1"/>
    <property type="molecule type" value="Genomic_DNA"/>
</dbReference>
<feature type="domain" description="GHMP kinase N-terminal" evidence="3">
    <location>
        <begin position="57"/>
        <end position="136"/>
    </location>
</feature>
<comment type="catalytic activity">
    <reaction evidence="2">
        <text>5-phospho-alpha-D-ribose 1-diphosphate + 4-hydroxybenzoate + H(+) = 4-(beta-D-ribofuranosyl)phenol 5'-phosphate + CO2 + diphosphate</text>
        <dbReference type="Rhea" id="RHEA:48556"/>
        <dbReference type="ChEBI" id="CHEBI:15378"/>
        <dbReference type="ChEBI" id="CHEBI:16526"/>
        <dbReference type="ChEBI" id="CHEBI:17879"/>
        <dbReference type="ChEBI" id="CHEBI:33019"/>
        <dbReference type="ChEBI" id="CHEBI:58017"/>
        <dbReference type="ChEBI" id="CHEBI:82767"/>
        <dbReference type="EC" id="2.4.2.54"/>
    </reaction>
</comment>
<evidence type="ECO:0000259" key="4">
    <source>
        <dbReference type="Pfam" id="PF08544"/>
    </source>
</evidence>
<dbReference type="PANTHER" id="PTHR20861:SF6">
    <property type="entry name" value="BETA-RIBOFURANOSYLPHENOL 5'-PHOSPHATE SYNTHASE"/>
    <property type="match status" value="1"/>
</dbReference>
<dbReference type="UniPathway" id="UPA00065"/>
<dbReference type="GO" id="GO:0005524">
    <property type="term" value="F:ATP binding"/>
    <property type="evidence" value="ECO:0007669"/>
    <property type="project" value="UniProtKB-UniRule"/>
</dbReference>
<comment type="similarity">
    <text evidence="2">Belongs to the beta-RFA-P synthase family.</text>
</comment>
<comment type="function">
    <text evidence="2">Catalyzes the condensation of 4-aminobenzoate (pABA) with 5-phospho-alpha-D-ribose 1-diphosphate (PRPP) to produce beta-ribofuranosylaminobenzene 5'-phosphate (beta-RFA-P).</text>
</comment>
<dbReference type="SUPFAM" id="SSF54211">
    <property type="entry name" value="Ribosomal protein S5 domain 2-like"/>
    <property type="match status" value="1"/>
</dbReference>
<feature type="domain" description="GHMP kinase C-terminal" evidence="4">
    <location>
        <begin position="203"/>
        <end position="273"/>
    </location>
</feature>
<keyword evidence="6" id="KW-1185">Reference proteome</keyword>
<dbReference type="AlphaFoldDB" id="A0A142CSJ5"/>
<organism evidence="5 6">
    <name type="scientific">Thermococcus peptonophilus</name>
    <dbReference type="NCBI Taxonomy" id="53952"/>
    <lineage>
        <taxon>Archaea</taxon>
        <taxon>Methanobacteriati</taxon>
        <taxon>Methanobacteriota</taxon>
        <taxon>Thermococci</taxon>
        <taxon>Thermococcales</taxon>
        <taxon>Thermococcaceae</taxon>
        <taxon>Thermococcus</taxon>
    </lineage>
</organism>
<dbReference type="InterPro" id="IPR020568">
    <property type="entry name" value="Ribosomal_Su5_D2-typ_SF"/>
</dbReference>
<dbReference type="KEGG" id="tpep:A0127_00455"/>
<dbReference type="Pfam" id="PF08544">
    <property type="entry name" value="GHMP_kinases_C"/>
    <property type="match status" value="1"/>
</dbReference>
<evidence type="ECO:0000259" key="3">
    <source>
        <dbReference type="Pfam" id="PF00288"/>
    </source>
</evidence>
<name>A0A142CSJ5_9EURY</name>
<evidence type="ECO:0000256" key="1">
    <source>
        <dbReference type="ARBA" id="ARBA00022679"/>
    </source>
</evidence>
<dbReference type="Proteomes" id="UP000073604">
    <property type="component" value="Chromosome"/>
</dbReference>
<dbReference type="InterPro" id="IPR006204">
    <property type="entry name" value="GHMP_kinase_N_dom"/>
</dbReference>
<accession>A0A142CSJ5</accession>
<evidence type="ECO:0000256" key="2">
    <source>
        <dbReference type="PIRNR" id="PIRNR004884"/>
    </source>
</evidence>
<dbReference type="InterPro" id="IPR013750">
    <property type="entry name" value="GHMP_kinase_C_dom"/>
</dbReference>
<dbReference type="Gene3D" id="3.30.230.10">
    <property type="match status" value="1"/>
</dbReference>